<dbReference type="Pfam" id="PF00710">
    <property type="entry name" value="Asparaginase"/>
    <property type="match status" value="1"/>
</dbReference>
<dbReference type="InterPro" id="IPR027474">
    <property type="entry name" value="L-asparaginase_N"/>
</dbReference>
<dbReference type="Gene3D" id="3.40.50.1170">
    <property type="entry name" value="L-asparaginase, N-terminal domain"/>
    <property type="match status" value="1"/>
</dbReference>
<evidence type="ECO:0000256" key="4">
    <source>
        <dbReference type="PIRSR" id="PIRSR001220-2"/>
    </source>
</evidence>
<evidence type="ECO:0000256" key="5">
    <source>
        <dbReference type="PROSITE-ProRule" id="PRU10100"/>
    </source>
</evidence>
<feature type="domain" description="L-asparaginase N-terminal" evidence="6">
    <location>
        <begin position="3"/>
        <end position="181"/>
    </location>
</feature>
<dbReference type="InterPro" id="IPR006034">
    <property type="entry name" value="Asparaginase/glutaminase-like"/>
</dbReference>
<dbReference type="PRINTS" id="PR00139">
    <property type="entry name" value="ASNGLNASE"/>
</dbReference>
<dbReference type="InterPro" id="IPR027475">
    <property type="entry name" value="Asparaginase/glutaminase_AS2"/>
</dbReference>
<evidence type="ECO:0000259" key="7">
    <source>
        <dbReference type="Pfam" id="PF17763"/>
    </source>
</evidence>
<dbReference type="AlphaFoldDB" id="A0AAU7AQL0"/>
<evidence type="ECO:0000313" key="8">
    <source>
        <dbReference type="EMBL" id="XAY03902.1"/>
    </source>
</evidence>
<dbReference type="PIRSF" id="PIRSF001220">
    <property type="entry name" value="L-ASNase_gatD"/>
    <property type="match status" value="1"/>
</dbReference>
<comment type="similarity">
    <text evidence="1">Belongs to the asparaginase 1 family.</text>
</comment>
<dbReference type="PROSITE" id="PS51732">
    <property type="entry name" value="ASN_GLN_ASE_3"/>
    <property type="match status" value="1"/>
</dbReference>
<feature type="binding site" evidence="4">
    <location>
        <begin position="81"/>
        <end position="82"/>
    </location>
    <ligand>
        <name>substrate</name>
    </ligand>
</feature>
<dbReference type="CDD" id="cd08964">
    <property type="entry name" value="L-asparaginase_II"/>
    <property type="match status" value="1"/>
</dbReference>
<feature type="active site" description="O-isoaspartyl threonine intermediate" evidence="3">
    <location>
        <position position="9"/>
    </location>
</feature>
<feature type="domain" description="Asparaginase/glutaminase C-terminal" evidence="7">
    <location>
        <begin position="199"/>
        <end position="314"/>
    </location>
</feature>
<gene>
    <name evidence="8" type="primary">ansA</name>
    <name evidence="8" type="ORF">DSM112329_00727</name>
</gene>
<dbReference type="PROSITE" id="PS00917">
    <property type="entry name" value="ASN_GLN_ASE_2"/>
    <property type="match status" value="1"/>
</dbReference>
<dbReference type="InterPro" id="IPR027473">
    <property type="entry name" value="L-asparaginase_C"/>
</dbReference>
<dbReference type="InterPro" id="IPR040919">
    <property type="entry name" value="Asparaginase_C"/>
</dbReference>
<dbReference type="Pfam" id="PF17763">
    <property type="entry name" value="Asparaginase_C"/>
    <property type="match status" value="1"/>
</dbReference>
<dbReference type="SUPFAM" id="SSF53774">
    <property type="entry name" value="Glutaminase/Asparaginase"/>
    <property type="match status" value="1"/>
</dbReference>
<dbReference type="SFLD" id="SFLDS00057">
    <property type="entry name" value="Glutaminase/Asparaginase"/>
    <property type="match status" value="1"/>
</dbReference>
<proteinExistence type="inferred from homology"/>
<protein>
    <submittedName>
        <fullName evidence="8">L-asparaginase</fullName>
        <ecNumber evidence="8">3.5.1.1</ecNumber>
    </submittedName>
</protein>
<name>A0AAU7AQL0_9ACTN</name>
<dbReference type="PANTHER" id="PTHR11707">
    <property type="entry name" value="L-ASPARAGINASE"/>
    <property type="match status" value="1"/>
</dbReference>
<dbReference type="SMART" id="SM00870">
    <property type="entry name" value="Asparaginase"/>
    <property type="match status" value="1"/>
</dbReference>
<evidence type="ECO:0000256" key="2">
    <source>
        <dbReference type="ARBA" id="ARBA00022801"/>
    </source>
</evidence>
<keyword evidence="2 8" id="KW-0378">Hydrolase</keyword>
<evidence type="ECO:0000259" key="6">
    <source>
        <dbReference type="Pfam" id="PF00710"/>
    </source>
</evidence>
<organism evidence="8">
    <name type="scientific">Paraconexibacter sp. AEG42_29</name>
    <dbReference type="NCBI Taxonomy" id="2997339"/>
    <lineage>
        <taxon>Bacteria</taxon>
        <taxon>Bacillati</taxon>
        <taxon>Actinomycetota</taxon>
        <taxon>Thermoleophilia</taxon>
        <taxon>Solirubrobacterales</taxon>
        <taxon>Paraconexibacteraceae</taxon>
        <taxon>Paraconexibacter</taxon>
    </lineage>
</organism>
<dbReference type="EC" id="3.5.1.1" evidence="8"/>
<dbReference type="KEGG" id="parq:DSM112329_00727"/>
<evidence type="ECO:0000256" key="1">
    <source>
        <dbReference type="ARBA" id="ARBA00010518"/>
    </source>
</evidence>
<dbReference type="GO" id="GO:0006528">
    <property type="term" value="P:asparagine metabolic process"/>
    <property type="evidence" value="ECO:0007669"/>
    <property type="project" value="InterPro"/>
</dbReference>
<sequence length="319" mass="32754">MRILAAGGTIAMTGQAGATPQLDAAGLVAALPSLAGRAGLSAETLMNKPSAHLTLGDMLLICKAARDAARRGIGVVVTHGTDTLEETAMLCDVIHDAEAPIVFTGAIRTATAAGADGPANIMDAVSVAASEHAAGMGVLVVFGGEIHHARCARKTDTTSLVAFSSPQTGPLGRVTEGHASIWSRVPRNPPLDPHDIDRRVVIVPTTAGDDGSLARAALSADPDGVVIGTLGAGHLAPALLELWAEAAQRIPIIAYCRPERGVVLTGTYGYAGSEQDLRDTNIIPVGFLSPQAARIKLLACLASGLSIEETRWAFSQDDG</sequence>
<dbReference type="PIRSF" id="PIRSF500176">
    <property type="entry name" value="L_ASNase"/>
    <property type="match status" value="1"/>
</dbReference>
<dbReference type="EMBL" id="CP114014">
    <property type="protein sequence ID" value="XAY03902.1"/>
    <property type="molecule type" value="Genomic_DNA"/>
</dbReference>
<dbReference type="InterPro" id="IPR036152">
    <property type="entry name" value="Asp/glu_Ase-like_sf"/>
</dbReference>
<dbReference type="Gene3D" id="3.40.50.40">
    <property type="match status" value="1"/>
</dbReference>
<dbReference type="PANTHER" id="PTHR11707:SF28">
    <property type="entry name" value="60 KDA LYSOPHOSPHOLIPASE"/>
    <property type="match status" value="1"/>
</dbReference>
<feature type="active site" evidence="5">
    <location>
        <position position="81"/>
    </location>
</feature>
<reference evidence="8" key="1">
    <citation type="submission" date="2022-12" db="EMBL/GenBank/DDBJ databases">
        <title>Paraconexibacter alkalitolerans sp. nov. and Baekduia alba sp. nov., isolated from soil and emended description of the genera Paraconexibacter (Chun et al., 2020) and Baekduia (An et al., 2020).</title>
        <authorList>
            <person name="Vieira S."/>
            <person name="Huber K.J."/>
            <person name="Geppert A."/>
            <person name="Wolf J."/>
            <person name="Neumann-Schaal M."/>
            <person name="Muesken M."/>
            <person name="Overmann J."/>
        </authorList>
    </citation>
    <scope>NUCLEOTIDE SEQUENCE</scope>
    <source>
        <strain evidence="8">AEG42_29</strain>
    </source>
</reference>
<evidence type="ECO:0000256" key="3">
    <source>
        <dbReference type="PIRSR" id="PIRSR001220-1"/>
    </source>
</evidence>
<dbReference type="InterPro" id="IPR037152">
    <property type="entry name" value="L-asparaginase_N_sf"/>
</dbReference>
<dbReference type="GO" id="GO:0004067">
    <property type="term" value="F:asparaginase activity"/>
    <property type="evidence" value="ECO:0007669"/>
    <property type="project" value="UniProtKB-UniRule"/>
</dbReference>
<dbReference type="InterPro" id="IPR004550">
    <property type="entry name" value="AsnASE_II"/>
</dbReference>
<feature type="binding site" evidence="4">
    <location>
        <position position="50"/>
    </location>
    <ligand>
        <name>substrate</name>
    </ligand>
</feature>
<accession>A0AAU7AQL0</accession>